<organism evidence="1">
    <name type="scientific">marine sediment metagenome</name>
    <dbReference type="NCBI Taxonomy" id="412755"/>
    <lineage>
        <taxon>unclassified sequences</taxon>
        <taxon>metagenomes</taxon>
        <taxon>ecological metagenomes</taxon>
    </lineage>
</organism>
<dbReference type="AlphaFoldDB" id="A0A0F9D5W5"/>
<evidence type="ECO:0000313" key="1">
    <source>
        <dbReference type="EMBL" id="KKL07468.1"/>
    </source>
</evidence>
<comment type="caution">
    <text evidence="1">The sequence shown here is derived from an EMBL/GenBank/DDBJ whole genome shotgun (WGS) entry which is preliminary data.</text>
</comment>
<gene>
    <name evidence="1" type="ORF">LCGC14_2585730</name>
</gene>
<sequence length="131" mass="14500">MKRWFLIVLCCVLASSAYADLHFLCGPSLLVNTQDEIFGTALGLNVPLWGLVPKRPNLGVMGAFDTMLFLRSSSDVYDFAGGDNTFGFNIAFGFGHAFLLSREIHLETFFVQVGELPQDLFTYIVAGTCEY</sequence>
<name>A0A0F9D5W5_9ZZZZ</name>
<protein>
    <submittedName>
        <fullName evidence="1">Uncharacterized protein</fullName>
    </submittedName>
</protein>
<reference evidence="1" key="1">
    <citation type="journal article" date="2015" name="Nature">
        <title>Complex archaea that bridge the gap between prokaryotes and eukaryotes.</title>
        <authorList>
            <person name="Spang A."/>
            <person name="Saw J.H."/>
            <person name="Jorgensen S.L."/>
            <person name="Zaremba-Niedzwiedzka K."/>
            <person name="Martijn J."/>
            <person name="Lind A.E."/>
            <person name="van Eijk R."/>
            <person name="Schleper C."/>
            <person name="Guy L."/>
            <person name="Ettema T.J."/>
        </authorList>
    </citation>
    <scope>NUCLEOTIDE SEQUENCE</scope>
</reference>
<proteinExistence type="predicted"/>
<dbReference type="EMBL" id="LAZR01043280">
    <property type="protein sequence ID" value="KKL07468.1"/>
    <property type="molecule type" value="Genomic_DNA"/>
</dbReference>
<feature type="non-terminal residue" evidence="1">
    <location>
        <position position="131"/>
    </location>
</feature>
<accession>A0A0F9D5W5</accession>